<proteinExistence type="predicted"/>
<evidence type="ECO:0000313" key="1">
    <source>
        <dbReference type="EMBL" id="GLI28647.1"/>
    </source>
</evidence>
<accession>A0A9W6CXV7</accession>
<gene>
    <name evidence="1" type="ORF">ARHIZOSPH14_28890</name>
</gene>
<reference evidence="1" key="1">
    <citation type="submission" date="2022-12" db="EMBL/GenBank/DDBJ databases">
        <title>Reference genome sequencing for broad-spectrum identification of bacterial and archaeal isolates by mass spectrometry.</title>
        <authorList>
            <person name="Sekiguchi Y."/>
            <person name="Tourlousse D.M."/>
        </authorList>
    </citation>
    <scope>NUCLEOTIDE SEQUENCE</scope>
    <source>
        <strain evidence="1">14</strain>
    </source>
</reference>
<dbReference type="EMBL" id="BSDP01000001">
    <property type="protein sequence ID" value="GLI28647.1"/>
    <property type="molecule type" value="Genomic_DNA"/>
</dbReference>
<dbReference type="AlphaFoldDB" id="A0A9W6CXV7"/>
<evidence type="ECO:0000313" key="2">
    <source>
        <dbReference type="Proteomes" id="UP001144396"/>
    </source>
</evidence>
<protein>
    <recommendedName>
        <fullName evidence="3">DUF2004 domain-containing protein</fullName>
    </recommendedName>
</protein>
<evidence type="ECO:0008006" key="3">
    <source>
        <dbReference type="Google" id="ProtNLM"/>
    </source>
</evidence>
<keyword evidence="2" id="KW-1185">Reference proteome</keyword>
<name>A0A9W6CXV7_9MICO</name>
<organism evidence="1 2">
    <name type="scientific">Agromyces rhizosphaerae</name>
    <dbReference type="NCBI Taxonomy" id="88374"/>
    <lineage>
        <taxon>Bacteria</taxon>
        <taxon>Bacillati</taxon>
        <taxon>Actinomycetota</taxon>
        <taxon>Actinomycetes</taxon>
        <taxon>Micrococcales</taxon>
        <taxon>Microbacteriaceae</taxon>
        <taxon>Agromyces</taxon>
    </lineage>
</organism>
<sequence>MSIEHEYFGVVGGDGGSYWSEVVDCGDQSVEVVLQADGDELSEESLDVAAGMVSGIEDLDADVREAFVAELARPSTPTAQFLADVQEALEPEDIEDAIARESGDREIDILRSLVLERVEFRPANGGEDEAFAVFEYSFAADESDARLIASVDRDSDVVDVQYEG</sequence>
<dbReference type="Proteomes" id="UP001144396">
    <property type="component" value="Unassembled WGS sequence"/>
</dbReference>
<comment type="caution">
    <text evidence="1">The sequence shown here is derived from an EMBL/GenBank/DDBJ whole genome shotgun (WGS) entry which is preliminary data.</text>
</comment>
<dbReference type="RefSeq" id="WP_281886206.1">
    <property type="nucleotide sequence ID" value="NZ_BSDP01000001.1"/>
</dbReference>